<evidence type="ECO:0000313" key="2">
    <source>
        <dbReference type="EMBL" id="AGF85003.1"/>
    </source>
</evidence>
<accession>M1PG97</accession>
<dbReference type="SUPFAM" id="SSF46565">
    <property type="entry name" value="Chaperone J-domain"/>
    <property type="match status" value="1"/>
</dbReference>
<organism evidence="2 3">
    <name type="scientific">Moumouvirus goulette</name>
    <dbReference type="NCBI Taxonomy" id="1247379"/>
    <lineage>
        <taxon>Viruses</taxon>
        <taxon>Varidnaviria</taxon>
        <taxon>Bamfordvirae</taxon>
        <taxon>Nucleocytoviricota</taxon>
        <taxon>Megaviricetes</taxon>
        <taxon>Imitervirales</taxon>
        <taxon>Mimiviridae</taxon>
        <taxon>Megamimivirinae</taxon>
        <taxon>Moumouvirus</taxon>
        <taxon>Moumouvirus goulettemassiliense</taxon>
    </lineage>
</organism>
<evidence type="ECO:0000259" key="1">
    <source>
        <dbReference type="PROSITE" id="PS50076"/>
    </source>
</evidence>
<dbReference type="InterPro" id="IPR036869">
    <property type="entry name" value="J_dom_sf"/>
</dbReference>
<keyword evidence="3" id="KW-1185">Reference proteome</keyword>
<dbReference type="Gene3D" id="1.10.287.110">
    <property type="entry name" value="DnaJ domain"/>
    <property type="match status" value="1"/>
</dbReference>
<dbReference type="Proteomes" id="UP000241071">
    <property type="component" value="Segment"/>
</dbReference>
<dbReference type="EMBL" id="KC008572">
    <property type="protein sequence ID" value="AGF85003.1"/>
    <property type="molecule type" value="Genomic_DNA"/>
</dbReference>
<protein>
    <submittedName>
        <fullName evidence="2">Superfamily protein</fullName>
    </submittedName>
</protein>
<dbReference type="PROSITE" id="PS50076">
    <property type="entry name" value="DNAJ_2"/>
    <property type="match status" value="1"/>
</dbReference>
<dbReference type="InterPro" id="IPR001623">
    <property type="entry name" value="DnaJ_domain"/>
</dbReference>
<dbReference type="CDD" id="cd06257">
    <property type="entry name" value="DnaJ"/>
    <property type="match status" value="1"/>
</dbReference>
<name>M1PG97_9VIRU</name>
<sequence>MSELEILYQNYIKAKYEYLKKFSEKAIPQFISETKDYVWDKDHHLYNYINNIPIHKPDENIKNLYKKLAILFHPDKCNESWSCEIFQLVNESYLKNDFNKLNELDEFYNKHKTFDNYFSDDNSLDLLKQIKKMESEVWYIWTSPDADVNYRNILKGIFVPVKEYEIRCQERYNILIEENIKLKKQNDELYELLDRCSKFN</sequence>
<evidence type="ECO:0000313" key="3">
    <source>
        <dbReference type="Proteomes" id="UP000241071"/>
    </source>
</evidence>
<reference evidence="2 3" key="1">
    <citation type="submission" date="2012-10" db="EMBL/GenBank/DDBJ databases">
        <title>Complete genome sequence of Moumouvirus goulette.</title>
        <authorList>
            <person name="Fournous G."/>
            <person name="Bougalmi M."/>
            <person name="Colson P."/>
        </authorList>
    </citation>
    <scope>NUCLEOTIDE SEQUENCE [LARGE SCALE GENOMIC DNA]</scope>
</reference>
<proteinExistence type="predicted"/>
<feature type="domain" description="J" evidence="1">
    <location>
        <begin position="44"/>
        <end position="118"/>
    </location>
</feature>
<gene>
    <name evidence="2" type="ORF">glt_00194</name>
</gene>